<accession>D6TKY7</accession>
<dbReference type="InParanoid" id="D6TKY7"/>
<evidence type="ECO:0000313" key="2">
    <source>
        <dbReference type="EMBL" id="EFH86437.1"/>
    </source>
</evidence>
<dbReference type="EMBL" id="ADVG01000002">
    <property type="protein sequence ID" value="EFH86437.1"/>
    <property type="molecule type" value="Genomic_DNA"/>
</dbReference>
<dbReference type="Proteomes" id="UP000004508">
    <property type="component" value="Unassembled WGS sequence"/>
</dbReference>
<evidence type="ECO:0000313" key="3">
    <source>
        <dbReference type="Proteomes" id="UP000004508"/>
    </source>
</evidence>
<sequence>MATKRCLPTRFFEDPDVMSLSSKDAQLILIGLVLMADDEGRELAHTSLISRKLDYTPDLVEQVLSELEANDLIILYQAGRHRYYSLTRWKQWQSLSPAKITPSKHPAPPSERGEKAVLPSFEDESEHSQENGGISQGNSGKSGESPSQYNLSQYNLSQRKQSEEQNHEEQSSPPANVIPFPPSADGDDAQVEEKGKDLEGLTTQIAAILQLPASAALHRLVQEFAQEPDLSLTGEADAACEWIDDQQRNRKGKRISPAFFREWLKRERASIHKRRASLAEQEATGTDNRAPTSPSASKGLTGKSLMHMEQQYQQFQAQRGPRK</sequence>
<gene>
    <name evidence="2" type="ORF">Krac_7735</name>
</gene>
<name>D6TKY7_KTERA</name>
<dbReference type="RefSeq" id="WP_007910743.1">
    <property type="nucleotide sequence ID" value="NZ_ADVG01000002.1"/>
</dbReference>
<organism evidence="2 3">
    <name type="scientific">Ktedonobacter racemifer DSM 44963</name>
    <dbReference type="NCBI Taxonomy" id="485913"/>
    <lineage>
        <taxon>Bacteria</taxon>
        <taxon>Bacillati</taxon>
        <taxon>Chloroflexota</taxon>
        <taxon>Ktedonobacteria</taxon>
        <taxon>Ktedonobacterales</taxon>
        <taxon>Ktedonobacteraceae</taxon>
        <taxon>Ktedonobacter</taxon>
    </lineage>
</organism>
<evidence type="ECO:0000256" key="1">
    <source>
        <dbReference type="SAM" id="MobiDB-lite"/>
    </source>
</evidence>
<dbReference type="InterPro" id="IPR036388">
    <property type="entry name" value="WH-like_DNA-bd_sf"/>
</dbReference>
<comment type="caution">
    <text evidence="2">The sequence shown here is derived from an EMBL/GenBank/DDBJ whole genome shotgun (WGS) entry which is preliminary data.</text>
</comment>
<feature type="region of interest" description="Disordered" evidence="1">
    <location>
        <begin position="97"/>
        <end position="190"/>
    </location>
</feature>
<feature type="compositionally biased region" description="Polar residues" evidence="1">
    <location>
        <begin position="283"/>
        <end position="298"/>
    </location>
</feature>
<feature type="compositionally biased region" description="Basic and acidic residues" evidence="1">
    <location>
        <begin position="160"/>
        <end position="170"/>
    </location>
</feature>
<dbReference type="AlphaFoldDB" id="D6TKY7"/>
<feature type="compositionally biased region" description="Polar residues" evidence="1">
    <location>
        <begin position="130"/>
        <end position="159"/>
    </location>
</feature>
<dbReference type="STRING" id="485913.Krac_7735"/>
<dbReference type="InterPro" id="IPR036390">
    <property type="entry name" value="WH_DNA-bd_sf"/>
</dbReference>
<feature type="region of interest" description="Disordered" evidence="1">
    <location>
        <begin position="273"/>
        <end position="323"/>
    </location>
</feature>
<dbReference type="SUPFAM" id="SSF46785">
    <property type="entry name" value="Winged helix' DNA-binding domain"/>
    <property type="match status" value="1"/>
</dbReference>
<keyword evidence="3" id="KW-1185">Reference proteome</keyword>
<protein>
    <submittedName>
        <fullName evidence="2">Uncharacterized protein</fullName>
    </submittedName>
</protein>
<reference evidence="2 3" key="1">
    <citation type="journal article" date="2011" name="Stand. Genomic Sci.">
        <title>Non-contiguous finished genome sequence and contextual data of the filamentous soil bacterium Ktedonobacter racemifer type strain (SOSP1-21).</title>
        <authorList>
            <person name="Chang Y.J."/>
            <person name="Land M."/>
            <person name="Hauser L."/>
            <person name="Chertkov O."/>
            <person name="Del Rio T.G."/>
            <person name="Nolan M."/>
            <person name="Copeland A."/>
            <person name="Tice H."/>
            <person name="Cheng J.F."/>
            <person name="Lucas S."/>
            <person name="Han C."/>
            <person name="Goodwin L."/>
            <person name="Pitluck S."/>
            <person name="Ivanova N."/>
            <person name="Ovchinikova G."/>
            <person name="Pati A."/>
            <person name="Chen A."/>
            <person name="Palaniappan K."/>
            <person name="Mavromatis K."/>
            <person name="Liolios K."/>
            <person name="Brettin T."/>
            <person name="Fiebig A."/>
            <person name="Rohde M."/>
            <person name="Abt B."/>
            <person name="Goker M."/>
            <person name="Detter J.C."/>
            <person name="Woyke T."/>
            <person name="Bristow J."/>
            <person name="Eisen J.A."/>
            <person name="Markowitz V."/>
            <person name="Hugenholtz P."/>
            <person name="Kyrpides N.C."/>
            <person name="Klenk H.P."/>
            <person name="Lapidus A."/>
        </authorList>
    </citation>
    <scope>NUCLEOTIDE SEQUENCE [LARGE SCALE GENOMIC DNA]</scope>
    <source>
        <strain evidence="3">DSM 44963</strain>
    </source>
</reference>
<dbReference type="Gene3D" id="1.10.10.10">
    <property type="entry name" value="Winged helix-like DNA-binding domain superfamily/Winged helix DNA-binding domain"/>
    <property type="match status" value="1"/>
</dbReference>
<dbReference type="OrthoDB" id="7365718at2"/>
<proteinExistence type="predicted"/>